<dbReference type="GO" id="GO:0006281">
    <property type="term" value="P:DNA repair"/>
    <property type="evidence" value="ECO:0007669"/>
    <property type="project" value="UniProtKB-KW"/>
</dbReference>
<dbReference type="InParanoid" id="A0A0R0IT09"/>
<feature type="domain" description="DNA helicase Pif1-like DEAD-box helicase" evidence="2">
    <location>
        <begin position="423"/>
        <end position="486"/>
    </location>
</feature>
<dbReference type="STRING" id="3847.A0A0R0IT09"/>
<keyword evidence="1" id="KW-0347">Helicase</keyword>
<dbReference type="GO" id="GO:0043139">
    <property type="term" value="F:5'-3' DNA helicase activity"/>
    <property type="evidence" value="ECO:0007669"/>
    <property type="project" value="UniProtKB-EC"/>
</dbReference>
<keyword evidence="1" id="KW-0378">Hydrolase</keyword>
<dbReference type="InterPro" id="IPR049163">
    <property type="entry name" value="Pif1-like_2B_dom"/>
</dbReference>
<evidence type="ECO:0000256" key="1">
    <source>
        <dbReference type="RuleBase" id="RU363044"/>
    </source>
</evidence>
<organism evidence="4">
    <name type="scientific">Glycine max</name>
    <name type="common">Soybean</name>
    <name type="synonym">Glycine hispida</name>
    <dbReference type="NCBI Taxonomy" id="3847"/>
    <lineage>
        <taxon>Eukaryota</taxon>
        <taxon>Viridiplantae</taxon>
        <taxon>Streptophyta</taxon>
        <taxon>Embryophyta</taxon>
        <taxon>Tracheophyta</taxon>
        <taxon>Spermatophyta</taxon>
        <taxon>Magnoliopsida</taxon>
        <taxon>eudicotyledons</taxon>
        <taxon>Gunneridae</taxon>
        <taxon>Pentapetalae</taxon>
        <taxon>rosids</taxon>
        <taxon>fabids</taxon>
        <taxon>Fabales</taxon>
        <taxon>Fabaceae</taxon>
        <taxon>Papilionoideae</taxon>
        <taxon>50 kb inversion clade</taxon>
        <taxon>NPAAA clade</taxon>
        <taxon>indigoferoid/millettioid clade</taxon>
        <taxon>Phaseoleae</taxon>
        <taxon>Glycine</taxon>
        <taxon>Glycine subgen. Soja</taxon>
    </lineage>
</organism>
<dbReference type="PaxDb" id="3847-GLYMA08G36241.1"/>
<keyword evidence="1" id="KW-0227">DNA damage</keyword>
<reference evidence="5" key="2">
    <citation type="submission" date="2018-02" db="UniProtKB">
        <authorList>
            <consortium name="EnsemblPlants"/>
        </authorList>
    </citation>
    <scope>IDENTIFICATION</scope>
    <source>
        <strain evidence="5">Williams 82</strain>
    </source>
</reference>
<keyword evidence="1" id="KW-0547">Nucleotide-binding</keyword>
<dbReference type="Pfam" id="PF05970">
    <property type="entry name" value="PIF1"/>
    <property type="match status" value="2"/>
</dbReference>
<dbReference type="Gramene" id="KRH45392">
    <property type="protein sequence ID" value="KRH45392"/>
    <property type="gene ID" value="GLYMA_08G268700"/>
</dbReference>
<dbReference type="CDD" id="cd18809">
    <property type="entry name" value="SF1_C_RecD"/>
    <property type="match status" value="1"/>
</dbReference>
<dbReference type="PANTHER" id="PTHR10492:SF78">
    <property type="entry name" value="ATP-DEPENDENT DNA HELICASE"/>
    <property type="match status" value="1"/>
</dbReference>
<dbReference type="Pfam" id="PF21530">
    <property type="entry name" value="Pif1_2B_dom"/>
    <property type="match status" value="1"/>
</dbReference>
<name>A0A0R0IT09_SOYBN</name>
<evidence type="ECO:0000259" key="2">
    <source>
        <dbReference type="Pfam" id="PF05970"/>
    </source>
</evidence>
<dbReference type="Proteomes" id="UP000008827">
    <property type="component" value="Chromosome 8"/>
</dbReference>
<dbReference type="EC" id="5.6.2.3" evidence="1"/>
<dbReference type="SUPFAM" id="SSF52540">
    <property type="entry name" value="P-loop containing nucleoside triphosphate hydrolases"/>
    <property type="match status" value="1"/>
</dbReference>
<dbReference type="InterPro" id="IPR027417">
    <property type="entry name" value="P-loop_NTPase"/>
</dbReference>
<evidence type="ECO:0000313" key="5">
    <source>
        <dbReference type="EnsemblPlants" id="KRH45392"/>
    </source>
</evidence>
<dbReference type="GO" id="GO:0005524">
    <property type="term" value="F:ATP binding"/>
    <property type="evidence" value="ECO:0007669"/>
    <property type="project" value="UniProtKB-KW"/>
</dbReference>
<dbReference type="GO" id="GO:0016787">
    <property type="term" value="F:hydrolase activity"/>
    <property type="evidence" value="ECO:0007669"/>
    <property type="project" value="UniProtKB-KW"/>
</dbReference>
<proteinExistence type="inferred from homology"/>
<keyword evidence="6" id="KW-1185">Reference proteome</keyword>
<comment type="catalytic activity">
    <reaction evidence="1">
        <text>ATP + H2O = ADP + phosphate + H(+)</text>
        <dbReference type="Rhea" id="RHEA:13065"/>
        <dbReference type="ChEBI" id="CHEBI:15377"/>
        <dbReference type="ChEBI" id="CHEBI:15378"/>
        <dbReference type="ChEBI" id="CHEBI:30616"/>
        <dbReference type="ChEBI" id="CHEBI:43474"/>
        <dbReference type="ChEBI" id="CHEBI:456216"/>
        <dbReference type="EC" id="5.6.2.3"/>
    </reaction>
</comment>
<dbReference type="SMR" id="A0A0R0IT09"/>
<dbReference type="GO" id="GO:0006310">
    <property type="term" value="P:DNA recombination"/>
    <property type="evidence" value="ECO:0007669"/>
    <property type="project" value="UniProtKB-KW"/>
</dbReference>
<feature type="domain" description="DNA helicase Pif1-like DEAD-box helicase" evidence="2">
    <location>
        <begin position="328"/>
        <end position="421"/>
    </location>
</feature>
<reference evidence="4 5" key="1">
    <citation type="journal article" date="2010" name="Nature">
        <title>Genome sequence of the palaeopolyploid soybean.</title>
        <authorList>
            <person name="Schmutz J."/>
            <person name="Cannon S.B."/>
            <person name="Schlueter J."/>
            <person name="Ma J."/>
            <person name="Mitros T."/>
            <person name="Nelson W."/>
            <person name="Hyten D.L."/>
            <person name="Song Q."/>
            <person name="Thelen J.J."/>
            <person name="Cheng J."/>
            <person name="Xu D."/>
            <person name="Hellsten U."/>
            <person name="May G.D."/>
            <person name="Yu Y."/>
            <person name="Sakurai T."/>
            <person name="Umezawa T."/>
            <person name="Bhattacharyya M.K."/>
            <person name="Sandhu D."/>
            <person name="Valliyodan B."/>
            <person name="Lindquist E."/>
            <person name="Peto M."/>
            <person name="Grant D."/>
            <person name="Shu S."/>
            <person name="Goodstein D."/>
            <person name="Barry K."/>
            <person name="Futrell-Griggs M."/>
            <person name="Abernathy B."/>
            <person name="Du J."/>
            <person name="Tian Z."/>
            <person name="Zhu L."/>
            <person name="Gill N."/>
            <person name="Joshi T."/>
            <person name="Libault M."/>
            <person name="Sethuraman A."/>
            <person name="Zhang X.-C."/>
            <person name="Shinozaki K."/>
            <person name="Nguyen H.T."/>
            <person name="Wing R.A."/>
            <person name="Cregan P."/>
            <person name="Specht J."/>
            <person name="Grimwood J."/>
            <person name="Rokhsar D."/>
            <person name="Stacey G."/>
            <person name="Shoemaker R.C."/>
            <person name="Jackson S.A."/>
        </authorList>
    </citation>
    <scope>NUCLEOTIDE SEQUENCE</scope>
    <source>
        <strain evidence="5">cv. Williams 82</strain>
        <tissue evidence="4">Callus</tissue>
    </source>
</reference>
<evidence type="ECO:0000313" key="6">
    <source>
        <dbReference type="Proteomes" id="UP000008827"/>
    </source>
</evidence>
<evidence type="ECO:0000259" key="3">
    <source>
        <dbReference type="Pfam" id="PF21530"/>
    </source>
</evidence>
<dbReference type="EMBL" id="CM000841">
    <property type="protein sequence ID" value="KRH45392.1"/>
    <property type="molecule type" value="Genomic_DNA"/>
</dbReference>
<protein>
    <recommendedName>
        <fullName evidence="1">ATP-dependent DNA helicase</fullName>
        <ecNumber evidence="1">5.6.2.3</ecNumber>
    </recommendedName>
</protein>
<keyword evidence="1" id="KW-0067">ATP-binding</keyword>
<dbReference type="GO" id="GO:0000723">
    <property type="term" value="P:telomere maintenance"/>
    <property type="evidence" value="ECO:0007669"/>
    <property type="project" value="InterPro"/>
</dbReference>
<keyword evidence="1" id="KW-0233">DNA recombination</keyword>
<comment type="cofactor">
    <cofactor evidence="1">
        <name>Mg(2+)</name>
        <dbReference type="ChEBI" id="CHEBI:18420"/>
    </cofactor>
</comment>
<evidence type="ECO:0000313" key="4">
    <source>
        <dbReference type="EMBL" id="KRH45392.1"/>
    </source>
</evidence>
<feature type="domain" description="DNA helicase Pif1-like 2B" evidence="3">
    <location>
        <begin position="564"/>
        <end position="607"/>
    </location>
</feature>
<keyword evidence="1" id="KW-0234">DNA repair</keyword>
<dbReference type="InterPro" id="IPR010285">
    <property type="entry name" value="DNA_helicase_pif1-like_DEAD"/>
</dbReference>
<gene>
    <name evidence="4" type="ORF">GLYMA_08G268700</name>
</gene>
<dbReference type="PANTHER" id="PTHR10492">
    <property type="match status" value="1"/>
</dbReference>
<reference evidence="4" key="3">
    <citation type="submission" date="2018-07" db="EMBL/GenBank/DDBJ databases">
        <title>WGS assembly of Glycine max.</title>
        <authorList>
            <person name="Schmutz J."/>
            <person name="Cannon S."/>
            <person name="Schlueter J."/>
            <person name="Ma J."/>
            <person name="Mitros T."/>
            <person name="Nelson W."/>
            <person name="Hyten D."/>
            <person name="Song Q."/>
            <person name="Thelen J."/>
            <person name="Cheng J."/>
            <person name="Xu D."/>
            <person name="Hellsten U."/>
            <person name="May G."/>
            <person name="Yu Y."/>
            <person name="Sakurai T."/>
            <person name="Umezawa T."/>
            <person name="Bhattacharyya M."/>
            <person name="Sandhu D."/>
            <person name="Valliyodan B."/>
            <person name="Lindquist E."/>
            <person name="Peto M."/>
            <person name="Grant D."/>
            <person name="Shu S."/>
            <person name="Goodstein D."/>
            <person name="Barry K."/>
            <person name="Futrell-Griggs M."/>
            <person name="Abernathy B."/>
            <person name="Du J."/>
            <person name="Tian Z."/>
            <person name="Zhu L."/>
            <person name="Gill N."/>
            <person name="Joshi T."/>
            <person name="Libault M."/>
            <person name="Sethuraman A."/>
            <person name="Zhang X."/>
            <person name="Shinozaki K."/>
            <person name="Nguyen H."/>
            <person name="Wing R."/>
            <person name="Cregan P."/>
            <person name="Specht J."/>
            <person name="Grimwood J."/>
            <person name="Rokhsar D."/>
            <person name="Stacey G."/>
            <person name="Shoemaker R."/>
            <person name="Jackson S."/>
        </authorList>
    </citation>
    <scope>NUCLEOTIDE SEQUENCE</scope>
    <source>
        <tissue evidence="4">Callus</tissue>
    </source>
</reference>
<sequence length="696" mass="80229">MYIIEFQKRRLPHSYILLQLDGENQLHNRSDIDKIISAEVPNPDLYPKLLKAVATYMMHGPYGLANLKSPCTKERKCSKYFPKKFENSTTIDDDGYPCHRRRDMRMFVQKNGVTLDNRNVIPYYPLLLMKYKGHIITKYCNKSNSTKYLFKYVTNGLDRATIEITNSKGIIENCIVVDEINRYYDCRYLSPCEVAWRIFSYDIHERWPTMIVLITTVSKLSMEKSVYFQDTCYALGLLMDDREYIDAIKEANEMGFGNQLRRFLLQCLHIEDNELKELCLIEIEKLLNSNGRYLKDYISLTCPNSSNFDFYGKKFIVEQLNYDTNELTELHATLLNQIIEVMFSDHGQFFFLYGYGGTRNTFLWNTLSTAIRAQKKIVLNVASSDIANLLLPGGMITHSSFSIPLLMIEESTCNIAQGNLYAKKGSKQDILNVVINSSDLWNHCKALKLTKTMRLTTAKTNQTTNKIRNFVDWILQISNGDMDSYDKGEGDIEIPTDLLVLDNDKPLLSLVDFVYSNILENLNFPNFFEERAILAPTLEMLKNSDSPCHFDEDYEIQGDWFTPEFLNEIKCSGIPNHKLQLKVGVLVMLLRNLDQTNGLCRLQVKQLGKNVIIATILISKNYGDTIFIARMDLVPSDPSFPFKFQHRQFPLTLCFVMTINKSKGKSLFKVGLYLPKPMFTHGQLYVAISRVKSKDG</sequence>
<accession>A0A0R0IT09</accession>
<comment type="similarity">
    <text evidence="1">Belongs to the helicase family.</text>
</comment>
<dbReference type="EnsemblPlants" id="KRH45392">
    <property type="protein sequence ID" value="KRH45392"/>
    <property type="gene ID" value="GLYMA_08G268700"/>
</dbReference>
<dbReference type="AlphaFoldDB" id="A0A0R0IT09"/>